<dbReference type="Pfam" id="PF04321">
    <property type="entry name" value="RmlD_sub_bind"/>
    <property type="match status" value="1"/>
</dbReference>
<evidence type="ECO:0000256" key="3">
    <source>
        <dbReference type="ARBA" id="ARBA00012929"/>
    </source>
</evidence>
<keyword evidence="6" id="KW-0560">Oxidoreductase</keyword>
<comment type="catalytic activity">
    <reaction evidence="5 6">
        <text>dTDP-beta-L-rhamnose + NADP(+) = dTDP-4-dehydro-beta-L-rhamnose + NADPH + H(+)</text>
        <dbReference type="Rhea" id="RHEA:21796"/>
        <dbReference type="ChEBI" id="CHEBI:15378"/>
        <dbReference type="ChEBI" id="CHEBI:57510"/>
        <dbReference type="ChEBI" id="CHEBI:57783"/>
        <dbReference type="ChEBI" id="CHEBI:58349"/>
        <dbReference type="ChEBI" id="CHEBI:62830"/>
        <dbReference type="EC" id="1.1.1.133"/>
    </reaction>
</comment>
<dbReference type="Gene3D" id="3.40.50.720">
    <property type="entry name" value="NAD(P)-binding Rossmann-like Domain"/>
    <property type="match status" value="1"/>
</dbReference>
<dbReference type="GO" id="GO:0048270">
    <property type="term" value="F:methionine adenosyltransferase regulator activity"/>
    <property type="evidence" value="ECO:0007669"/>
    <property type="project" value="TreeGrafter"/>
</dbReference>
<feature type="domain" description="RmlD-like substrate binding" evidence="7">
    <location>
        <begin position="1"/>
        <end position="282"/>
    </location>
</feature>
<sequence>MKILLTGARGLLGTAIGKAAAARGWQCAPLARPALADAPAHLPAELAAGWDLVIHAAANTNVEQCELDPSACYRDNLLLTELVATACARAGTKLLFVSSTGVYGAHGTAPWREYDAVRPTTHHHRSKVLAEERVLAASPDNLVVRTGWLFGGAPDIPKNFVARRIDEGRAALASGATMRSNVQQRGVPCFSGDVAARMLDLGASGLAGVFNCVNGGSASRHEYVQAIVRLAGFDLEVGPADAASFNRKANVSDNEMADNWKCDQLGWPAMRDWRAALAAYLEGELAPYLAAN</sequence>
<accession>A0A7X3K511</accession>
<comment type="similarity">
    <text evidence="2 6">Belongs to the dTDP-4-dehydrorhamnose reductase family.</text>
</comment>
<evidence type="ECO:0000256" key="5">
    <source>
        <dbReference type="ARBA" id="ARBA00048200"/>
    </source>
</evidence>
<dbReference type="GO" id="GO:0006556">
    <property type="term" value="P:S-adenosylmethionine biosynthetic process"/>
    <property type="evidence" value="ECO:0007669"/>
    <property type="project" value="TreeGrafter"/>
</dbReference>
<evidence type="ECO:0000259" key="7">
    <source>
        <dbReference type="Pfam" id="PF04321"/>
    </source>
</evidence>
<keyword evidence="9" id="KW-1185">Reference proteome</keyword>
<comment type="cofactor">
    <cofactor evidence="6">
        <name>Mg(2+)</name>
        <dbReference type="ChEBI" id="CHEBI:18420"/>
    </cofactor>
    <text evidence="6">Binds 1 Mg(2+) ion per monomer.</text>
</comment>
<comment type="caution">
    <text evidence="8">The sequence shown here is derived from an EMBL/GenBank/DDBJ whole genome shotgun (WGS) entry which is preliminary data.</text>
</comment>
<evidence type="ECO:0000313" key="8">
    <source>
        <dbReference type="EMBL" id="MVW58369.1"/>
    </source>
</evidence>
<evidence type="ECO:0000256" key="4">
    <source>
        <dbReference type="ARBA" id="ARBA00017099"/>
    </source>
</evidence>
<dbReference type="GO" id="GO:0019305">
    <property type="term" value="P:dTDP-rhamnose biosynthetic process"/>
    <property type="evidence" value="ECO:0007669"/>
    <property type="project" value="UniProtKB-UniPathway"/>
</dbReference>
<proteinExistence type="inferred from homology"/>
<organism evidence="8 9">
    <name type="scientific">Massilia cellulosiltytica</name>
    <dbReference type="NCBI Taxonomy" id="2683234"/>
    <lineage>
        <taxon>Bacteria</taxon>
        <taxon>Pseudomonadati</taxon>
        <taxon>Pseudomonadota</taxon>
        <taxon>Betaproteobacteria</taxon>
        <taxon>Burkholderiales</taxon>
        <taxon>Oxalobacteraceae</taxon>
        <taxon>Telluria group</taxon>
        <taxon>Massilia</taxon>
    </lineage>
</organism>
<dbReference type="RefSeq" id="WP_160406502.1">
    <property type="nucleotide sequence ID" value="NZ_WSES01000001.1"/>
</dbReference>
<comment type="pathway">
    <text evidence="1 6">Carbohydrate biosynthesis; dTDP-L-rhamnose biosynthesis.</text>
</comment>
<dbReference type="InterPro" id="IPR029903">
    <property type="entry name" value="RmlD-like-bd"/>
</dbReference>
<dbReference type="SUPFAM" id="SSF51735">
    <property type="entry name" value="NAD(P)-binding Rossmann-fold domains"/>
    <property type="match status" value="1"/>
</dbReference>
<dbReference type="PANTHER" id="PTHR10491:SF4">
    <property type="entry name" value="METHIONINE ADENOSYLTRANSFERASE 2 SUBUNIT BETA"/>
    <property type="match status" value="1"/>
</dbReference>
<comment type="function">
    <text evidence="6">Catalyzes the reduction of dTDP-6-deoxy-L-lyxo-4-hexulose to yield dTDP-L-rhamnose.</text>
</comment>
<gene>
    <name evidence="8" type="ORF">GPY61_00330</name>
</gene>
<dbReference type="Gene3D" id="3.90.25.10">
    <property type="entry name" value="UDP-galactose 4-epimerase, domain 1"/>
    <property type="match status" value="1"/>
</dbReference>
<evidence type="ECO:0000256" key="2">
    <source>
        <dbReference type="ARBA" id="ARBA00010944"/>
    </source>
</evidence>
<evidence type="ECO:0000256" key="1">
    <source>
        <dbReference type="ARBA" id="ARBA00004781"/>
    </source>
</evidence>
<dbReference type="UniPathway" id="UPA00124"/>
<name>A0A7X3K511_9BURK</name>
<dbReference type="InterPro" id="IPR005913">
    <property type="entry name" value="dTDP_dehydrorham_reduct"/>
</dbReference>
<reference evidence="8 9" key="1">
    <citation type="submission" date="2019-12" db="EMBL/GenBank/DDBJ databases">
        <authorList>
            <person name="Li C."/>
            <person name="Zhao J."/>
        </authorList>
    </citation>
    <scope>NUCLEOTIDE SEQUENCE [LARGE SCALE GENOMIC DNA]</scope>
    <source>
        <strain evidence="8 9">NEAU-DD11</strain>
    </source>
</reference>
<dbReference type="AlphaFoldDB" id="A0A7X3K511"/>
<protein>
    <recommendedName>
        <fullName evidence="4 6">dTDP-4-dehydrorhamnose reductase</fullName>
        <ecNumber evidence="3 6">1.1.1.133</ecNumber>
    </recommendedName>
</protein>
<dbReference type="Proteomes" id="UP000443353">
    <property type="component" value="Unassembled WGS sequence"/>
</dbReference>
<dbReference type="PANTHER" id="PTHR10491">
    <property type="entry name" value="DTDP-4-DEHYDRORHAMNOSE REDUCTASE"/>
    <property type="match status" value="1"/>
</dbReference>
<keyword evidence="6" id="KW-0521">NADP</keyword>
<dbReference type="GO" id="GO:0008831">
    <property type="term" value="F:dTDP-4-dehydrorhamnose reductase activity"/>
    <property type="evidence" value="ECO:0007669"/>
    <property type="project" value="UniProtKB-EC"/>
</dbReference>
<dbReference type="EMBL" id="WSES01000001">
    <property type="protein sequence ID" value="MVW58369.1"/>
    <property type="molecule type" value="Genomic_DNA"/>
</dbReference>
<evidence type="ECO:0000313" key="9">
    <source>
        <dbReference type="Proteomes" id="UP000443353"/>
    </source>
</evidence>
<dbReference type="EC" id="1.1.1.133" evidence="3 6"/>
<evidence type="ECO:0000256" key="6">
    <source>
        <dbReference type="RuleBase" id="RU364082"/>
    </source>
</evidence>
<dbReference type="GO" id="GO:0048269">
    <property type="term" value="C:methionine adenosyltransferase complex"/>
    <property type="evidence" value="ECO:0007669"/>
    <property type="project" value="TreeGrafter"/>
</dbReference>
<dbReference type="InterPro" id="IPR036291">
    <property type="entry name" value="NAD(P)-bd_dom_sf"/>
</dbReference>